<sequence>MDQKNCLTTSASNVSSDNLKNVGKEINENLSPVSSNGSLENGFQPEDKKIFTAGKEIKLKRSKDADETFNFFKEFDGVTPEITPEEEAKLTKKVNWCIVGLTTLTSFVFFFDKMTLSYSSILGLFEDCNLNQHRYDAQNSIFYVAYLLAQGTLFFIQRYGIKICFSIIVFLWAISIFFSVFMNSYQSVYVFRFFLGLIEGSAISINNQTMRQFLTQEEYSRFSNIYACAVLSCTIFMGFISYGVLNIKNPVISYWKILSLIIGGITTLLAVIVITVYPGNPCDCRWLSNKEKIWVIRRVQKSNHSSLDQRVLKIYQIKEACRDPITWLFGFAMFSLMLCNSLGSSQTNILYQDVGATSNLATTLISAASGGFSLACGITAYFLSYKFPTLFNSTFSIIFWTLPETISAILMIALPWDINKKVFIALISIACIYGIPFQQLICWNLQTCSGQTKLVFRQAIMMVGYALGNICSAQLYNNKQTNRYYTAWGVQLGFSFVLMPIIVVIINIILKKRNEEKLKALSDDMKMGLIEKEDGTKEAVNVALLDLTDLENDTFIYPL</sequence>
<comment type="subcellular location">
    <subcellularLocation>
        <location evidence="1">Membrane</location>
        <topology evidence="1">Multi-pass membrane protein</topology>
    </subcellularLocation>
</comment>
<protein>
    <submittedName>
        <fullName evidence="8">MFS general substrate transporter</fullName>
    </submittedName>
</protein>
<feature type="transmembrane region" description="Helical" evidence="7">
    <location>
        <begin position="225"/>
        <end position="245"/>
    </location>
</feature>
<dbReference type="AlphaFoldDB" id="A0A1B7TFD3"/>
<dbReference type="Gene3D" id="1.20.1250.20">
    <property type="entry name" value="MFS general substrate transporter like domains"/>
    <property type="match status" value="1"/>
</dbReference>
<evidence type="ECO:0000313" key="8">
    <source>
        <dbReference type="EMBL" id="OBA27447.1"/>
    </source>
</evidence>
<keyword evidence="5 7" id="KW-0472">Membrane</keyword>
<dbReference type="Pfam" id="PF07690">
    <property type="entry name" value="MFS_1"/>
    <property type="match status" value="1"/>
</dbReference>
<feature type="transmembrane region" description="Helical" evidence="7">
    <location>
        <begin position="188"/>
        <end position="205"/>
    </location>
</feature>
<name>A0A1B7TFD3_9ASCO</name>
<feature type="region of interest" description="Disordered" evidence="6">
    <location>
        <begin position="1"/>
        <end position="20"/>
    </location>
</feature>
<feature type="transmembrane region" description="Helical" evidence="7">
    <location>
        <begin position="395"/>
        <end position="416"/>
    </location>
</feature>
<accession>A0A1B7TFD3</accession>
<evidence type="ECO:0000313" key="9">
    <source>
        <dbReference type="Proteomes" id="UP000092321"/>
    </source>
</evidence>
<dbReference type="PANTHER" id="PTHR43791:SF63">
    <property type="entry name" value="HIGH AFFINITY CYSTEINE TRANSPORTER"/>
    <property type="match status" value="1"/>
</dbReference>
<evidence type="ECO:0000256" key="3">
    <source>
        <dbReference type="ARBA" id="ARBA00022692"/>
    </source>
</evidence>
<organism evidence="8 9">
    <name type="scientific">Hanseniaspora valbyensis NRRL Y-1626</name>
    <dbReference type="NCBI Taxonomy" id="766949"/>
    <lineage>
        <taxon>Eukaryota</taxon>
        <taxon>Fungi</taxon>
        <taxon>Dikarya</taxon>
        <taxon>Ascomycota</taxon>
        <taxon>Saccharomycotina</taxon>
        <taxon>Saccharomycetes</taxon>
        <taxon>Saccharomycodales</taxon>
        <taxon>Saccharomycodaceae</taxon>
        <taxon>Hanseniaspora</taxon>
    </lineage>
</organism>
<dbReference type="GO" id="GO:0033229">
    <property type="term" value="F:cysteine transmembrane transporter activity"/>
    <property type="evidence" value="ECO:0007669"/>
    <property type="project" value="TreeGrafter"/>
</dbReference>
<feature type="transmembrane region" description="Helical" evidence="7">
    <location>
        <begin position="325"/>
        <end position="343"/>
    </location>
</feature>
<evidence type="ECO:0000256" key="1">
    <source>
        <dbReference type="ARBA" id="ARBA00004141"/>
    </source>
</evidence>
<feature type="transmembrane region" description="Helical" evidence="7">
    <location>
        <begin position="422"/>
        <end position="442"/>
    </location>
</feature>
<dbReference type="PANTHER" id="PTHR43791">
    <property type="entry name" value="PERMEASE-RELATED"/>
    <property type="match status" value="1"/>
</dbReference>
<keyword evidence="3 7" id="KW-0812">Transmembrane</keyword>
<dbReference type="GO" id="GO:0016020">
    <property type="term" value="C:membrane"/>
    <property type="evidence" value="ECO:0007669"/>
    <property type="project" value="UniProtKB-SubCell"/>
</dbReference>
<dbReference type="OrthoDB" id="3639251at2759"/>
<evidence type="ECO:0000256" key="7">
    <source>
        <dbReference type="SAM" id="Phobius"/>
    </source>
</evidence>
<evidence type="ECO:0000256" key="4">
    <source>
        <dbReference type="ARBA" id="ARBA00022989"/>
    </source>
</evidence>
<dbReference type="SUPFAM" id="SSF103473">
    <property type="entry name" value="MFS general substrate transporter"/>
    <property type="match status" value="1"/>
</dbReference>
<dbReference type="InterPro" id="IPR011701">
    <property type="entry name" value="MFS"/>
</dbReference>
<feature type="compositionally biased region" description="Polar residues" evidence="6">
    <location>
        <begin position="1"/>
        <end position="19"/>
    </location>
</feature>
<feature type="transmembrane region" description="Helical" evidence="7">
    <location>
        <begin position="363"/>
        <end position="383"/>
    </location>
</feature>
<feature type="transmembrane region" description="Helical" evidence="7">
    <location>
        <begin position="257"/>
        <end position="277"/>
    </location>
</feature>
<reference evidence="9" key="1">
    <citation type="journal article" date="2016" name="Proc. Natl. Acad. Sci. U.S.A.">
        <title>Comparative genomics of biotechnologically important yeasts.</title>
        <authorList>
            <person name="Riley R."/>
            <person name="Haridas S."/>
            <person name="Wolfe K.H."/>
            <person name="Lopes M.R."/>
            <person name="Hittinger C.T."/>
            <person name="Goeker M."/>
            <person name="Salamov A.A."/>
            <person name="Wisecaver J.H."/>
            <person name="Long T.M."/>
            <person name="Calvey C.H."/>
            <person name="Aerts A.L."/>
            <person name="Barry K.W."/>
            <person name="Choi C."/>
            <person name="Clum A."/>
            <person name="Coughlan A.Y."/>
            <person name="Deshpande S."/>
            <person name="Douglass A.P."/>
            <person name="Hanson S.J."/>
            <person name="Klenk H.-P."/>
            <person name="LaButti K.M."/>
            <person name="Lapidus A."/>
            <person name="Lindquist E.A."/>
            <person name="Lipzen A.M."/>
            <person name="Meier-Kolthoff J.P."/>
            <person name="Ohm R.A."/>
            <person name="Otillar R.P."/>
            <person name="Pangilinan J.L."/>
            <person name="Peng Y."/>
            <person name="Rokas A."/>
            <person name="Rosa C.A."/>
            <person name="Scheuner C."/>
            <person name="Sibirny A.A."/>
            <person name="Slot J.C."/>
            <person name="Stielow J.B."/>
            <person name="Sun H."/>
            <person name="Kurtzman C.P."/>
            <person name="Blackwell M."/>
            <person name="Grigoriev I.V."/>
            <person name="Jeffries T.W."/>
        </authorList>
    </citation>
    <scope>NUCLEOTIDE SEQUENCE [LARGE SCALE GENOMIC DNA]</scope>
    <source>
        <strain evidence="9">NRRL Y-1626</strain>
    </source>
</reference>
<feature type="transmembrane region" description="Helical" evidence="7">
    <location>
        <begin position="488"/>
        <end position="510"/>
    </location>
</feature>
<keyword evidence="9" id="KW-1185">Reference proteome</keyword>
<dbReference type="EMBL" id="LXPE01000008">
    <property type="protein sequence ID" value="OBA27447.1"/>
    <property type="molecule type" value="Genomic_DNA"/>
</dbReference>
<keyword evidence="4 7" id="KW-1133">Transmembrane helix</keyword>
<feature type="transmembrane region" description="Helical" evidence="7">
    <location>
        <begin position="94"/>
        <end position="111"/>
    </location>
</feature>
<evidence type="ECO:0000256" key="2">
    <source>
        <dbReference type="ARBA" id="ARBA00022448"/>
    </source>
</evidence>
<dbReference type="InterPro" id="IPR036259">
    <property type="entry name" value="MFS_trans_sf"/>
</dbReference>
<evidence type="ECO:0000256" key="6">
    <source>
        <dbReference type="SAM" id="MobiDB-lite"/>
    </source>
</evidence>
<dbReference type="Proteomes" id="UP000092321">
    <property type="component" value="Unassembled WGS sequence"/>
</dbReference>
<feature type="transmembrane region" description="Helical" evidence="7">
    <location>
        <begin position="140"/>
        <end position="156"/>
    </location>
</feature>
<feature type="transmembrane region" description="Helical" evidence="7">
    <location>
        <begin position="163"/>
        <end position="182"/>
    </location>
</feature>
<evidence type="ECO:0000256" key="5">
    <source>
        <dbReference type="ARBA" id="ARBA00023136"/>
    </source>
</evidence>
<gene>
    <name evidence="8" type="ORF">HANVADRAFT_52200</name>
</gene>
<feature type="transmembrane region" description="Helical" evidence="7">
    <location>
        <begin position="454"/>
        <end position="476"/>
    </location>
</feature>
<comment type="caution">
    <text evidence="8">The sequence shown here is derived from an EMBL/GenBank/DDBJ whole genome shotgun (WGS) entry which is preliminary data.</text>
</comment>
<proteinExistence type="predicted"/>
<keyword evidence="2" id="KW-0813">Transport</keyword>